<dbReference type="AlphaFoldDB" id="A0A1W0E3P8"/>
<keyword evidence="3" id="KW-1185">Reference proteome</keyword>
<keyword evidence="1" id="KW-0175">Coiled coil</keyword>
<protein>
    <submittedName>
        <fullName evidence="2">Uncharacterized protein</fullName>
    </submittedName>
</protein>
<comment type="caution">
    <text evidence="2">The sequence shown here is derived from an EMBL/GenBank/DDBJ whole genome shotgun (WGS) entry which is preliminary data.</text>
</comment>
<proteinExistence type="predicted"/>
<dbReference type="Proteomes" id="UP000192758">
    <property type="component" value="Unassembled WGS sequence"/>
</dbReference>
<gene>
    <name evidence="2" type="ORF">EHP00_584</name>
</gene>
<evidence type="ECO:0000313" key="2">
    <source>
        <dbReference type="EMBL" id="OQS53858.1"/>
    </source>
</evidence>
<sequence>MEIRYNGYLDEIDDIKKENDGFKETADRLKIEIDGEIKNLNSLEKLLLKQMEEDRKMKEELDAFAKSRQNKNR</sequence>
<evidence type="ECO:0000313" key="3">
    <source>
        <dbReference type="Proteomes" id="UP000192758"/>
    </source>
</evidence>
<name>A0A1W0E3P8_9MICR</name>
<dbReference type="EMBL" id="MNPJ01000024">
    <property type="protein sequence ID" value="OQS53858.1"/>
    <property type="molecule type" value="Genomic_DNA"/>
</dbReference>
<organism evidence="2 3">
    <name type="scientific">Ecytonucleospora hepatopenaei</name>
    <dbReference type="NCBI Taxonomy" id="646526"/>
    <lineage>
        <taxon>Eukaryota</taxon>
        <taxon>Fungi</taxon>
        <taxon>Fungi incertae sedis</taxon>
        <taxon>Microsporidia</taxon>
        <taxon>Enterocytozoonidae</taxon>
        <taxon>Ecytonucleospora</taxon>
    </lineage>
</organism>
<evidence type="ECO:0000256" key="1">
    <source>
        <dbReference type="SAM" id="Coils"/>
    </source>
</evidence>
<reference evidence="2 3" key="1">
    <citation type="journal article" date="2017" name="Environ. Microbiol.">
        <title>Decay of the glycolytic pathway and adaptation to intranuclear parasitism within Enterocytozoonidae microsporidia.</title>
        <authorList>
            <person name="Wiredu Boakye D."/>
            <person name="Jaroenlak P."/>
            <person name="Prachumwat A."/>
            <person name="Williams T.A."/>
            <person name="Bateman K.S."/>
            <person name="Itsathitphaisarn O."/>
            <person name="Sritunyalucksana K."/>
            <person name="Paszkiewicz K.H."/>
            <person name="Moore K.A."/>
            <person name="Stentiford G.D."/>
            <person name="Williams B.A."/>
        </authorList>
    </citation>
    <scope>NUCLEOTIDE SEQUENCE [LARGE SCALE GENOMIC DNA]</scope>
    <source>
        <strain evidence="2 3">TH1</strain>
    </source>
</reference>
<dbReference type="VEuPathDB" id="MicrosporidiaDB:EHP00_584"/>
<feature type="coiled-coil region" evidence="1">
    <location>
        <begin position="12"/>
        <end position="60"/>
    </location>
</feature>
<accession>A0A1W0E3P8</accession>